<proteinExistence type="predicted"/>
<feature type="signal peptide" evidence="2">
    <location>
        <begin position="1"/>
        <end position="24"/>
    </location>
</feature>
<keyword evidence="1" id="KW-0812">Transmembrane</keyword>
<evidence type="ECO:0000256" key="1">
    <source>
        <dbReference type="SAM" id="Phobius"/>
    </source>
</evidence>
<evidence type="ECO:0000313" key="4">
    <source>
        <dbReference type="Proteomes" id="UP000250266"/>
    </source>
</evidence>
<keyword evidence="4" id="KW-1185">Reference proteome</keyword>
<reference evidence="3 4" key="1">
    <citation type="journal article" date="2016" name="Nat. Commun.">
        <title>Ectomycorrhizal ecology is imprinted in the genome of the dominant symbiotic fungus Cenococcum geophilum.</title>
        <authorList>
            <consortium name="DOE Joint Genome Institute"/>
            <person name="Peter M."/>
            <person name="Kohler A."/>
            <person name="Ohm R.A."/>
            <person name="Kuo A."/>
            <person name="Krutzmann J."/>
            <person name="Morin E."/>
            <person name="Arend M."/>
            <person name="Barry K.W."/>
            <person name="Binder M."/>
            <person name="Choi C."/>
            <person name="Clum A."/>
            <person name="Copeland A."/>
            <person name="Grisel N."/>
            <person name="Haridas S."/>
            <person name="Kipfer T."/>
            <person name="LaButti K."/>
            <person name="Lindquist E."/>
            <person name="Lipzen A."/>
            <person name="Maire R."/>
            <person name="Meier B."/>
            <person name="Mihaltcheva S."/>
            <person name="Molinier V."/>
            <person name="Murat C."/>
            <person name="Poggeler S."/>
            <person name="Quandt C.A."/>
            <person name="Sperisen C."/>
            <person name="Tritt A."/>
            <person name="Tisserant E."/>
            <person name="Crous P.W."/>
            <person name="Henrissat B."/>
            <person name="Nehls U."/>
            <person name="Egli S."/>
            <person name="Spatafora J.W."/>
            <person name="Grigoriev I.V."/>
            <person name="Martin F.M."/>
        </authorList>
    </citation>
    <scope>NUCLEOTIDE SEQUENCE [LARGE SCALE GENOMIC DNA]</scope>
    <source>
        <strain evidence="3 4">CBS 459.81</strain>
    </source>
</reference>
<keyword evidence="1" id="KW-1133">Transmembrane helix</keyword>
<name>A0A8E2E5W8_9PEZI</name>
<feature type="chain" id="PRO_5034746804" evidence="2">
    <location>
        <begin position="25"/>
        <end position="519"/>
    </location>
</feature>
<accession>A0A8E2E5W8</accession>
<protein>
    <submittedName>
        <fullName evidence="3">Uncharacterized protein</fullName>
    </submittedName>
</protein>
<evidence type="ECO:0000256" key="2">
    <source>
        <dbReference type="SAM" id="SignalP"/>
    </source>
</evidence>
<gene>
    <name evidence="3" type="ORF">K432DRAFT_395136</name>
</gene>
<keyword evidence="2" id="KW-0732">Signal</keyword>
<feature type="non-terminal residue" evidence="3">
    <location>
        <position position="1"/>
    </location>
</feature>
<feature type="transmembrane region" description="Helical" evidence="1">
    <location>
        <begin position="418"/>
        <end position="438"/>
    </location>
</feature>
<dbReference type="Proteomes" id="UP000250266">
    <property type="component" value="Unassembled WGS sequence"/>
</dbReference>
<evidence type="ECO:0000313" key="3">
    <source>
        <dbReference type="EMBL" id="OCK77986.1"/>
    </source>
</evidence>
<dbReference type="AlphaFoldDB" id="A0A8E2E5W8"/>
<dbReference type="EMBL" id="KV745087">
    <property type="protein sequence ID" value="OCK77986.1"/>
    <property type="molecule type" value="Genomic_DNA"/>
</dbReference>
<sequence>CFKQRHVHWLIYLAFNYFDTNCVGLLVRECVQQPVDHVVFVKCLQFSFQQLAQQQLFKLLCFINCFVNRLQLISFVKSFEFLDFIQLTSLVNWGNFKLSKSILVDRSLHKLFGGFHPYGTCLCGIQFILKLHRQYLNPFVRMPSYSTASSSTKEIITTVITTDYVYICPTGLTTSVITHTVTYCPAEQTPGGPPPGFTTTVTVCMVCGPQPTTVTLTLPTYPATTTAASPSSSAICIGTGCKGPLYQSLPAESPSSSAICIGTGCKGQLYQSVPVAASSSALPICNGTGCKAPLWLSSPVASEVSPASSSAPVCNGTGCKGPLYASSPIASFEASPSYTATVQIVKTVQVIPMPATLIAAAYSSPVPYSSGVVLPVGSGNATTGYAKATTYATGTKTPYYASPSVTPFTGAAAGRVEAGLFAFVVGLVAAVVVLKAAAGFHTCSSKRNLCHIWIARFSGYQRFYILIVLRATQMDVHSQMKPRNHAPSLTRSNTFLSPQLPSCTLPTRFSLPGDGAFVR</sequence>
<keyword evidence="1" id="KW-0472">Membrane</keyword>
<organism evidence="3 4">
    <name type="scientific">Lepidopterella palustris CBS 459.81</name>
    <dbReference type="NCBI Taxonomy" id="1314670"/>
    <lineage>
        <taxon>Eukaryota</taxon>
        <taxon>Fungi</taxon>
        <taxon>Dikarya</taxon>
        <taxon>Ascomycota</taxon>
        <taxon>Pezizomycotina</taxon>
        <taxon>Dothideomycetes</taxon>
        <taxon>Pleosporomycetidae</taxon>
        <taxon>Mytilinidiales</taxon>
        <taxon>Argynnaceae</taxon>
        <taxon>Lepidopterella</taxon>
    </lineage>
</organism>